<keyword evidence="2" id="KW-1133">Transmembrane helix</keyword>
<dbReference type="Pfam" id="PF26514">
    <property type="entry name" value="DUF8173"/>
    <property type="match status" value="1"/>
</dbReference>
<evidence type="ECO:0000256" key="3">
    <source>
        <dbReference type="SAM" id="SignalP"/>
    </source>
</evidence>
<dbReference type="InterPro" id="IPR058486">
    <property type="entry name" value="DUF8173"/>
</dbReference>
<keyword evidence="2" id="KW-0472">Membrane</keyword>
<feature type="transmembrane region" description="Helical" evidence="2">
    <location>
        <begin position="118"/>
        <end position="138"/>
    </location>
</feature>
<gene>
    <name evidence="5" type="ORF">DB32_007746</name>
</gene>
<feature type="chain" id="PRO_5002513080" description="DUF8173 domain-containing protein" evidence="3">
    <location>
        <begin position="28"/>
        <end position="225"/>
    </location>
</feature>
<dbReference type="Proteomes" id="UP000034883">
    <property type="component" value="Chromosome"/>
</dbReference>
<feature type="transmembrane region" description="Helical" evidence="2">
    <location>
        <begin position="84"/>
        <end position="112"/>
    </location>
</feature>
<feature type="signal peptide" evidence="3">
    <location>
        <begin position="1"/>
        <end position="27"/>
    </location>
</feature>
<feature type="transmembrane region" description="Helical" evidence="2">
    <location>
        <begin position="173"/>
        <end position="190"/>
    </location>
</feature>
<name>A0A0F6YNL5_9BACT</name>
<protein>
    <recommendedName>
        <fullName evidence="4">DUF8173 domain-containing protein</fullName>
    </recommendedName>
</protein>
<dbReference type="AlphaFoldDB" id="A0A0F6YNL5"/>
<dbReference type="KEGG" id="samy:DB32_007746"/>
<evidence type="ECO:0000313" key="6">
    <source>
        <dbReference type="Proteomes" id="UP000034883"/>
    </source>
</evidence>
<feature type="transmembrane region" description="Helical" evidence="2">
    <location>
        <begin position="150"/>
        <end position="167"/>
    </location>
</feature>
<feature type="domain" description="DUF8173" evidence="4">
    <location>
        <begin position="5"/>
        <end position="190"/>
    </location>
</feature>
<keyword evidence="2" id="KW-0812">Transmembrane</keyword>
<evidence type="ECO:0000256" key="2">
    <source>
        <dbReference type="SAM" id="Phobius"/>
    </source>
</evidence>
<sequence>MRSRSKACLAWLSAAIVAITLSPTLAAAQYERPDPAVGALSYFLSWAAGTFALLGLAAIAAWLVPHETAERVYRTATYETRRTLLMGLMVAVGIPLTIFALTLTILGIPLAIATSILAVPLAAAGYVTSGWLLGRALSARRHSTRELRDRVLWSLLGVGALRLIALVPLMDGLVGLVASTVGIGALIATFDRAGRTHTWRRATRAAEEEDAPRGTRIYDQAPAGA</sequence>
<proteinExistence type="predicted"/>
<dbReference type="EMBL" id="CP011125">
    <property type="protein sequence ID" value="AKF10597.1"/>
    <property type="molecule type" value="Genomic_DNA"/>
</dbReference>
<evidence type="ECO:0000313" key="5">
    <source>
        <dbReference type="EMBL" id="AKF10597.1"/>
    </source>
</evidence>
<dbReference type="RefSeq" id="WP_157069992.1">
    <property type="nucleotide sequence ID" value="NZ_CP011125.1"/>
</dbReference>
<reference evidence="5 6" key="1">
    <citation type="submission" date="2015-03" db="EMBL/GenBank/DDBJ databases">
        <title>Genome assembly of Sandaracinus amylolyticus DSM 53668.</title>
        <authorList>
            <person name="Sharma G."/>
            <person name="Subramanian S."/>
        </authorList>
    </citation>
    <scope>NUCLEOTIDE SEQUENCE [LARGE SCALE GENOMIC DNA]</scope>
    <source>
        <strain evidence="5 6">DSM 53668</strain>
    </source>
</reference>
<organism evidence="5 6">
    <name type="scientific">Sandaracinus amylolyticus</name>
    <dbReference type="NCBI Taxonomy" id="927083"/>
    <lineage>
        <taxon>Bacteria</taxon>
        <taxon>Pseudomonadati</taxon>
        <taxon>Myxococcota</taxon>
        <taxon>Polyangia</taxon>
        <taxon>Polyangiales</taxon>
        <taxon>Sandaracinaceae</taxon>
        <taxon>Sandaracinus</taxon>
    </lineage>
</organism>
<evidence type="ECO:0000256" key="1">
    <source>
        <dbReference type="SAM" id="MobiDB-lite"/>
    </source>
</evidence>
<evidence type="ECO:0000259" key="4">
    <source>
        <dbReference type="Pfam" id="PF26514"/>
    </source>
</evidence>
<feature type="transmembrane region" description="Helical" evidence="2">
    <location>
        <begin position="43"/>
        <end position="64"/>
    </location>
</feature>
<keyword evidence="3" id="KW-0732">Signal</keyword>
<keyword evidence="6" id="KW-1185">Reference proteome</keyword>
<feature type="region of interest" description="Disordered" evidence="1">
    <location>
        <begin position="201"/>
        <end position="225"/>
    </location>
</feature>
<accession>A0A0F6YNL5</accession>